<dbReference type="InterPro" id="IPR004839">
    <property type="entry name" value="Aminotransferase_I/II_large"/>
</dbReference>
<dbReference type="EMBL" id="JAAIYP010000038">
    <property type="protein sequence ID" value="NFV81004.1"/>
    <property type="molecule type" value="Genomic_DNA"/>
</dbReference>
<accession>A0A7C9QUM8</accession>
<evidence type="ECO:0000256" key="3">
    <source>
        <dbReference type="ARBA" id="ARBA00023015"/>
    </source>
</evidence>
<dbReference type="PANTHER" id="PTHR46577">
    <property type="entry name" value="HTH-TYPE TRANSCRIPTIONAL REGULATORY PROTEIN GABR"/>
    <property type="match status" value="1"/>
</dbReference>
<dbReference type="PRINTS" id="PR00035">
    <property type="entry name" value="HTHGNTR"/>
</dbReference>
<sequence length="490" mass="53893">MSNIRQVSPILVHGSDDTPLWRQIFAQLRDQIANDLYGAGDILPSIRGLSEALGVSRNTVLAALERLVDEGYVRAHPRVGFVVEGVPDRYLGVSAAAAGRDGDTVRHAQRFPPCYGGHGHNLARRRVLPFDFALGRPNLAYFPWRVWNRIMEAKLCMPRWEMAEYMDPAGLYEFRHAVAQHLRTARGIHVGPEQVITVAGIQEGLNLAARVLLPARGQVVVEDPCYRGAHGLFHSLGARMIPVASTSDGFAGLPARADMAYLTPSHQFPMGHTLDHQARREILDWAADSGAWLLEDDYDSDFRYDGPPLPALTALDRRGCCVYLGTFSKSLGAGLRLGFVVPPPELVAPMVAAKSLLNNGHCWLTQAAMAEFVASGEHARHLRRIRRLYREQRDVLLSSLASHFGPLSVSGNEAGMHLAWHLPRHFPDADECVCRAAEVGVGLYAPDDVAVVSPERAQRRTVLFGYAGLDVHRIRKAVVALSQAFPVSGR</sequence>
<dbReference type="InterPro" id="IPR051446">
    <property type="entry name" value="HTH_trans_reg/aminotransferase"/>
</dbReference>
<dbReference type="PANTHER" id="PTHR46577:SF1">
    <property type="entry name" value="HTH-TYPE TRANSCRIPTIONAL REGULATORY PROTEIN GABR"/>
    <property type="match status" value="1"/>
</dbReference>
<dbReference type="CDD" id="cd00609">
    <property type="entry name" value="AAT_like"/>
    <property type="match status" value="1"/>
</dbReference>
<proteinExistence type="inferred from homology"/>
<keyword evidence="3" id="KW-0805">Transcription regulation</keyword>
<dbReference type="RefSeq" id="WP_163680235.1">
    <property type="nucleotide sequence ID" value="NZ_JAAIYP010000038.1"/>
</dbReference>
<dbReference type="GO" id="GO:0003700">
    <property type="term" value="F:DNA-binding transcription factor activity"/>
    <property type="evidence" value="ECO:0007669"/>
    <property type="project" value="InterPro"/>
</dbReference>
<keyword evidence="7" id="KW-0032">Aminotransferase</keyword>
<dbReference type="CDD" id="cd07377">
    <property type="entry name" value="WHTH_GntR"/>
    <property type="match status" value="1"/>
</dbReference>
<evidence type="ECO:0000256" key="2">
    <source>
        <dbReference type="ARBA" id="ARBA00022898"/>
    </source>
</evidence>
<evidence type="ECO:0000313" key="8">
    <source>
        <dbReference type="Proteomes" id="UP000480684"/>
    </source>
</evidence>
<feature type="domain" description="HTH gntR-type" evidence="6">
    <location>
        <begin position="18"/>
        <end position="86"/>
    </location>
</feature>
<dbReference type="Gene3D" id="1.10.10.10">
    <property type="entry name" value="Winged helix-like DNA-binding domain superfamily/Winged helix DNA-binding domain"/>
    <property type="match status" value="1"/>
</dbReference>
<dbReference type="SUPFAM" id="SSF53383">
    <property type="entry name" value="PLP-dependent transferases"/>
    <property type="match status" value="1"/>
</dbReference>
<keyword evidence="5" id="KW-0804">Transcription</keyword>
<dbReference type="InterPro" id="IPR015424">
    <property type="entry name" value="PyrdxlP-dep_Trfase"/>
</dbReference>
<evidence type="ECO:0000313" key="7">
    <source>
        <dbReference type="EMBL" id="NFV81004.1"/>
    </source>
</evidence>
<dbReference type="SUPFAM" id="SSF46785">
    <property type="entry name" value="Winged helix' DNA-binding domain"/>
    <property type="match status" value="1"/>
</dbReference>
<keyword evidence="4" id="KW-0238">DNA-binding</keyword>
<dbReference type="GO" id="GO:0008483">
    <property type="term" value="F:transaminase activity"/>
    <property type="evidence" value="ECO:0007669"/>
    <property type="project" value="UniProtKB-KW"/>
</dbReference>
<dbReference type="InterPro" id="IPR036388">
    <property type="entry name" value="WH-like_DNA-bd_sf"/>
</dbReference>
<dbReference type="Proteomes" id="UP000480684">
    <property type="component" value="Unassembled WGS sequence"/>
</dbReference>
<dbReference type="Gene3D" id="3.40.640.10">
    <property type="entry name" value="Type I PLP-dependent aspartate aminotransferase-like (Major domain)"/>
    <property type="match status" value="1"/>
</dbReference>
<dbReference type="GO" id="GO:0003677">
    <property type="term" value="F:DNA binding"/>
    <property type="evidence" value="ECO:0007669"/>
    <property type="project" value="UniProtKB-KW"/>
</dbReference>
<evidence type="ECO:0000256" key="5">
    <source>
        <dbReference type="ARBA" id="ARBA00023163"/>
    </source>
</evidence>
<reference evidence="7 8" key="1">
    <citation type="submission" date="2020-02" db="EMBL/GenBank/DDBJ databases">
        <authorList>
            <person name="Dziuba M."/>
            <person name="Kuznetsov B."/>
            <person name="Mardanov A."/>
            <person name="Ravin N."/>
            <person name="Grouzdev D."/>
        </authorList>
    </citation>
    <scope>NUCLEOTIDE SEQUENCE [LARGE SCALE GENOMIC DNA]</scope>
    <source>
        <strain evidence="7 8">SpK</strain>
    </source>
</reference>
<evidence type="ECO:0000256" key="4">
    <source>
        <dbReference type="ARBA" id="ARBA00023125"/>
    </source>
</evidence>
<keyword evidence="8" id="KW-1185">Reference proteome</keyword>
<dbReference type="InterPro" id="IPR036390">
    <property type="entry name" value="WH_DNA-bd_sf"/>
</dbReference>
<comment type="caution">
    <text evidence="7">The sequence shown here is derived from an EMBL/GenBank/DDBJ whole genome shotgun (WGS) entry which is preliminary data.</text>
</comment>
<evidence type="ECO:0000259" key="6">
    <source>
        <dbReference type="PROSITE" id="PS50949"/>
    </source>
</evidence>
<name>A0A7C9QUM8_9PROT</name>
<keyword evidence="2" id="KW-0663">Pyridoxal phosphate</keyword>
<gene>
    <name evidence="7" type="ORF">G4223_12875</name>
</gene>
<dbReference type="PROSITE" id="PS50949">
    <property type="entry name" value="HTH_GNTR"/>
    <property type="match status" value="1"/>
</dbReference>
<dbReference type="GO" id="GO:0030170">
    <property type="term" value="F:pyridoxal phosphate binding"/>
    <property type="evidence" value="ECO:0007669"/>
    <property type="project" value="InterPro"/>
</dbReference>
<dbReference type="InterPro" id="IPR015421">
    <property type="entry name" value="PyrdxlP-dep_Trfase_major"/>
</dbReference>
<evidence type="ECO:0000256" key="1">
    <source>
        <dbReference type="ARBA" id="ARBA00005384"/>
    </source>
</evidence>
<dbReference type="Pfam" id="PF00392">
    <property type="entry name" value="GntR"/>
    <property type="match status" value="1"/>
</dbReference>
<dbReference type="AlphaFoldDB" id="A0A7C9QUM8"/>
<comment type="similarity">
    <text evidence="1">In the C-terminal section; belongs to the class-I pyridoxal-phosphate-dependent aminotransferase family.</text>
</comment>
<dbReference type="SMART" id="SM00345">
    <property type="entry name" value="HTH_GNTR"/>
    <property type="match status" value="1"/>
</dbReference>
<dbReference type="Pfam" id="PF00155">
    <property type="entry name" value="Aminotran_1_2"/>
    <property type="match status" value="1"/>
</dbReference>
<dbReference type="InterPro" id="IPR000524">
    <property type="entry name" value="Tscrpt_reg_HTH_GntR"/>
</dbReference>
<protein>
    <submittedName>
        <fullName evidence="7">PLP-dependent aminotransferase family protein</fullName>
    </submittedName>
</protein>
<organism evidence="7 8">
    <name type="scientific">Magnetospirillum aberrantis SpK</name>
    <dbReference type="NCBI Taxonomy" id="908842"/>
    <lineage>
        <taxon>Bacteria</taxon>
        <taxon>Pseudomonadati</taxon>
        <taxon>Pseudomonadota</taxon>
        <taxon>Alphaproteobacteria</taxon>
        <taxon>Rhodospirillales</taxon>
        <taxon>Rhodospirillaceae</taxon>
        <taxon>Magnetospirillum</taxon>
    </lineage>
</organism>
<keyword evidence="7" id="KW-0808">Transferase</keyword>